<evidence type="ECO:0000256" key="5">
    <source>
        <dbReference type="PIRSR" id="PIRSR601519-1"/>
    </source>
</evidence>
<keyword evidence="4 5" id="KW-0408">Iron</keyword>
<evidence type="ECO:0000256" key="4">
    <source>
        <dbReference type="ARBA" id="ARBA00023004"/>
    </source>
</evidence>
<keyword evidence="2 6" id="KW-0409">Iron storage</keyword>
<evidence type="ECO:0000256" key="1">
    <source>
        <dbReference type="ARBA" id="ARBA00007513"/>
    </source>
</evidence>
<dbReference type="InterPro" id="IPR009078">
    <property type="entry name" value="Ferritin-like_SF"/>
</dbReference>
<dbReference type="InterPro" id="IPR001519">
    <property type="entry name" value="Ferritin"/>
</dbReference>
<feature type="binding site" evidence="5">
    <location>
        <position position="140"/>
    </location>
    <ligand>
        <name>Fe cation</name>
        <dbReference type="ChEBI" id="CHEBI:24875"/>
        <label>1</label>
    </ligand>
</feature>
<dbReference type="RefSeq" id="XP_796152.2">
    <property type="nucleotide sequence ID" value="XM_791059.5"/>
</dbReference>
<proteinExistence type="inferred from homology"/>
<dbReference type="Pfam" id="PF00210">
    <property type="entry name" value="Ferritin"/>
    <property type="match status" value="1"/>
</dbReference>
<dbReference type="GO" id="GO:0004322">
    <property type="term" value="F:ferroxidase activity"/>
    <property type="evidence" value="ECO:0007669"/>
    <property type="project" value="UniProtKB-EC"/>
</dbReference>
<dbReference type="EC" id="1.16.3.1" evidence="6"/>
<dbReference type="OMA" id="ECQGWES"/>
<dbReference type="Gene3D" id="1.20.1260.10">
    <property type="match status" value="1"/>
</dbReference>
<dbReference type="GeneID" id="591499"/>
<dbReference type="AlphaFoldDB" id="A0A7M7REL7"/>
<evidence type="ECO:0000313" key="9">
    <source>
        <dbReference type="Proteomes" id="UP000007110"/>
    </source>
</evidence>
<reference evidence="8" key="2">
    <citation type="submission" date="2021-01" db="UniProtKB">
        <authorList>
            <consortium name="EnsemblMetazoa"/>
        </authorList>
    </citation>
    <scope>IDENTIFICATION</scope>
</reference>
<feature type="domain" description="Ferritin-like diiron" evidence="7">
    <location>
        <begin position="9"/>
        <end position="158"/>
    </location>
</feature>
<feature type="binding site" evidence="5">
    <location>
        <position position="106"/>
    </location>
    <ligand>
        <name>Fe cation</name>
        <dbReference type="ChEBI" id="CHEBI:24875"/>
        <label>1</label>
    </ligand>
</feature>
<evidence type="ECO:0000256" key="2">
    <source>
        <dbReference type="ARBA" id="ARBA00022434"/>
    </source>
</evidence>
<evidence type="ECO:0000256" key="3">
    <source>
        <dbReference type="ARBA" id="ARBA00022723"/>
    </source>
</evidence>
<dbReference type="PANTHER" id="PTHR11431:SF75">
    <property type="entry name" value="FERRITIN"/>
    <property type="match status" value="1"/>
</dbReference>
<dbReference type="EnsemblMetazoa" id="XM_791059">
    <property type="protein sequence ID" value="XP_796152"/>
    <property type="gene ID" value="LOC591499"/>
</dbReference>
<dbReference type="GO" id="GO:0006879">
    <property type="term" value="P:intracellular iron ion homeostasis"/>
    <property type="evidence" value="ECO:0007669"/>
    <property type="project" value="UniProtKB-KW"/>
</dbReference>
<dbReference type="PANTHER" id="PTHR11431">
    <property type="entry name" value="FERRITIN"/>
    <property type="match status" value="1"/>
</dbReference>
<dbReference type="InterPro" id="IPR008331">
    <property type="entry name" value="Ferritin_DPS_dom"/>
</dbReference>
<accession>A0A7M7REL7</accession>
<dbReference type="FunFam" id="1.20.1260.10:FF:000002">
    <property type="entry name" value="Ferritin, mitochondrial"/>
    <property type="match status" value="1"/>
</dbReference>
<keyword evidence="3 5" id="KW-0479">Metal-binding</keyword>
<dbReference type="InParanoid" id="A0A7M7REL7"/>
<name>A0A7M7REL7_STRPU</name>
<sequence>MAEVSAVRQNYHGECEAAINKTINHQLTSSYSYLAMAFHFDRADVALKGFQNYFEAMSDSKRSHAMMLLKYQNERGGRIKLSDVSQPCKDDWGTGQEAMTRSLEAEKASNQGYLDLYNLAEKYGDEQLGDFVEDNFLASQTELIKTIGDHISNLSKVGAGLGEYQFDHHLGKK</sequence>
<dbReference type="GO" id="GO:0008198">
    <property type="term" value="F:ferrous iron binding"/>
    <property type="evidence" value="ECO:0000318"/>
    <property type="project" value="GO_Central"/>
</dbReference>
<dbReference type="GO" id="GO:0005737">
    <property type="term" value="C:cytoplasm"/>
    <property type="evidence" value="ECO:0000318"/>
    <property type="project" value="GO_Central"/>
</dbReference>
<comment type="catalytic activity">
    <reaction evidence="6">
        <text>4 Fe(2+) + O2 + 4 H(+) = 4 Fe(3+) + 2 H2O</text>
        <dbReference type="Rhea" id="RHEA:11148"/>
        <dbReference type="ChEBI" id="CHEBI:15377"/>
        <dbReference type="ChEBI" id="CHEBI:15378"/>
        <dbReference type="ChEBI" id="CHEBI:15379"/>
        <dbReference type="ChEBI" id="CHEBI:29033"/>
        <dbReference type="ChEBI" id="CHEBI:29034"/>
        <dbReference type="EC" id="1.16.3.1"/>
    </reaction>
</comment>
<organism evidence="8 9">
    <name type="scientific">Strongylocentrotus purpuratus</name>
    <name type="common">Purple sea urchin</name>
    <dbReference type="NCBI Taxonomy" id="7668"/>
    <lineage>
        <taxon>Eukaryota</taxon>
        <taxon>Metazoa</taxon>
        <taxon>Echinodermata</taxon>
        <taxon>Eleutherozoa</taxon>
        <taxon>Echinozoa</taxon>
        <taxon>Echinoidea</taxon>
        <taxon>Euechinoidea</taxon>
        <taxon>Echinacea</taxon>
        <taxon>Camarodonta</taxon>
        <taxon>Echinidea</taxon>
        <taxon>Strongylocentrotidae</taxon>
        <taxon>Strongylocentrotus</taxon>
    </lineage>
</organism>
<dbReference type="CDD" id="cd01056">
    <property type="entry name" value="Euk_Ferritin"/>
    <property type="match status" value="1"/>
</dbReference>
<dbReference type="KEGG" id="spu:591499"/>
<reference evidence="9" key="1">
    <citation type="submission" date="2015-02" db="EMBL/GenBank/DDBJ databases">
        <title>Genome sequencing for Strongylocentrotus purpuratus.</title>
        <authorList>
            <person name="Murali S."/>
            <person name="Liu Y."/>
            <person name="Vee V."/>
            <person name="English A."/>
            <person name="Wang M."/>
            <person name="Skinner E."/>
            <person name="Han Y."/>
            <person name="Muzny D.M."/>
            <person name="Worley K.C."/>
            <person name="Gibbs R.A."/>
        </authorList>
    </citation>
    <scope>NUCLEOTIDE SEQUENCE</scope>
</reference>
<dbReference type="InterPro" id="IPR009040">
    <property type="entry name" value="Ferritin-like_diiron"/>
</dbReference>
<comment type="similarity">
    <text evidence="1 6">Belongs to the ferritin family.</text>
</comment>
<protein>
    <recommendedName>
        <fullName evidence="6">Ferritin</fullName>
        <ecNumber evidence="6">1.16.3.1</ecNumber>
    </recommendedName>
</protein>
<dbReference type="SUPFAM" id="SSF47240">
    <property type="entry name" value="Ferritin-like"/>
    <property type="match status" value="1"/>
</dbReference>
<feature type="binding site" evidence="5">
    <location>
        <position position="64"/>
    </location>
    <ligand>
        <name>Fe cation</name>
        <dbReference type="ChEBI" id="CHEBI:24875"/>
        <label>1</label>
    </ligand>
</feature>
<evidence type="ECO:0000313" key="8">
    <source>
        <dbReference type="EnsemblMetazoa" id="XP_796152"/>
    </source>
</evidence>
<evidence type="ECO:0000256" key="6">
    <source>
        <dbReference type="RuleBase" id="RU361145"/>
    </source>
</evidence>
<dbReference type="InterPro" id="IPR012347">
    <property type="entry name" value="Ferritin-like"/>
</dbReference>
<comment type="function">
    <text evidence="6">Stores iron in a soluble, non-toxic, readily available form. Important for iron homeostasis. Iron is taken up in the ferrous form and deposited as ferric hydroxides after oxidation.</text>
</comment>
<dbReference type="PROSITE" id="PS50905">
    <property type="entry name" value="FERRITIN_LIKE"/>
    <property type="match status" value="1"/>
</dbReference>
<evidence type="ECO:0000259" key="7">
    <source>
        <dbReference type="PROSITE" id="PS50905"/>
    </source>
</evidence>
<dbReference type="Proteomes" id="UP000007110">
    <property type="component" value="Unassembled WGS sequence"/>
</dbReference>
<dbReference type="OrthoDB" id="186462at2759"/>
<dbReference type="GO" id="GO:0008199">
    <property type="term" value="F:ferric iron binding"/>
    <property type="evidence" value="ECO:0000318"/>
    <property type="project" value="GO_Central"/>
</dbReference>
<keyword evidence="9" id="KW-1185">Reference proteome</keyword>
<keyword evidence="6" id="KW-0560">Oxidoreductase</keyword>
<dbReference type="GO" id="GO:0006826">
    <property type="term" value="P:iron ion transport"/>
    <property type="evidence" value="ECO:0007669"/>
    <property type="project" value="InterPro"/>
</dbReference>